<feature type="compositionally biased region" description="Low complexity" evidence="2">
    <location>
        <begin position="170"/>
        <end position="193"/>
    </location>
</feature>
<dbReference type="EMBL" id="LLZZ01000156">
    <property type="protein sequence ID" value="KTA97823.1"/>
    <property type="molecule type" value="Genomic_DNA"/>
</dbReference>
<dbReference type="AlphaFoldDB" id="A0A0W0EII8"/>
<dbReference type="Gene3D" id="3.15.10.20">
    <property type="entry name" value="Activator of Hsp90 ATPase Aha1, N-terminal domain"/>
    <property type="match status" value="1"/>
</dbReference>
<dbReference type="InterPro" id="IPR013538">
    <property type="entry name" value="ASHA1/2-like_C"/>
</dbReference>
<sequence>MVVHNPNNWHWVDKNCLGWAREYFQEKLVGLAAQEGDCQLSVTSVKTVDGDCEVSQRKGKVISLFDLKIVLAYDGELAGDKFEGTVSVPEVAFDSDPEDYQFVVTIFQETSKLNERVKPLIRERLVPQLRSAFQQFGPDLLTTHSSDIQVGADQVSSTFTRANQEASVPVAGASQAKAPASAQSTAKSSTQVQKPVEKTTSGASASKPGTTSRVVNTSSMHLEPSFNVPAAELQRTFLDRMRLQQFSRSELRMLHSGSGSGAGGETLGEGDEYELFGGNVRTRVVSVGDSSIKLQWRLSDWTPEWFSELSIEFHESQEYHETKLKITWDKIPVGQEDRVRQNFEEYYVRAIKLTFGFGAVL</sequence>
<dbReference type="VEuPathDB" id="FungiDB:GWK60_E04609"/>
<dbReference type="InterPro" id="IPR023393">
    <property type="entry name" value="START-like_dom_sf"/>
</dbReference>
<gene>
    <name evidence="4" type="ORF">AO440_001028</name>
</gene>
<dbReference type="VEuPathDB" id="FungiDB:GVI51_E04631"/>
<comment type="caution">
    <text evidence="4">The sequence shown here is derived from an EMBL/GenBank/DDBJ whole genome shotgun (WGS) entry which is preliminary data.</text>
</comment>
<dbReference type="VEuPathDB" id="FungiDB:CAGL0E04906g"/>
<protein>
    <submittedName>
        <fullName evidence="4">Hsp90 co-chaperone AHA1</fullName>
    </submittedName>
</protein>
<evidence type="ECO:0000313" key="5">
    <source>
        <dbReference type="Proteomes" id="UP000054886"/>
    </source>
</evidence>
<dbReference type="GO" id="GO:0006606">
    <property type="term" value="P:protein import into nucleus"/>
    <property type="evidence" value="ECO:0007669"/>
    <property type="project" value="EnsemblFungi"/>
</dbReference>
<dbReference type="GO" id="GO:0001671">
    <property type="term" value="F:ATPase activator activity"/>
    <property type="evidence" value="ECO:0007669"/>
    <property type="project" value="EnsemblFungi"/>
</dbReference>
<dbReference type="GO" id="GO:0051087">
    <property type="term" value="F:protein-folding chaperone binding"/>
    <property type="evidence" value="ECO:0007669"/>
    <property type="project" value="EnsemblFungi"/>
</dbReference>
<feature type="compositionally biased region" description="Polar residues" evidence="2">
    <location>
        <begin position="198"/>
        <end position="213"/>
    </location>
</feature>
<dbReference type="InterPro" id="IPR036338">
    <property type="entry name" value="Aha1"/>
</dbReference>
<evidence type="ECO:0000256" key="1">
    <source>
        <dbReference type="ARBA" id="ARBA00006817"/>
    </source>
</evidence>
<dbReference type="GO" id="GO:0005829">
    <property type="term" value="C:cytosol"/>
    <property type="evidence" value="ECO:0007669"/>
    <property type="project" value="TreeGrafter"/>
</dbReference>
<dbReference type="SMART" id="SM01000">
    <property type="entry name" value="Aha1_N"/>
    <property type="match status" value="1"/>
</dbReference>
<feature type="region of interest" description="Disordered" evidence="2">
    <location>
        <begin position="170"/>
        <end position="213"/>
    </location>
</feature>
<dbReference type="Proteomes" id="UP000054886">
    <property type="component" value="Unassembled WGS sequence"/>
</dbReference>
<dbReference type="Pfam" id="PF08327">
    <property type="entry name" value="AHSA1"/>
    <property type="match status" value="1"/>
</dbReference>
<feature type="domain" description="Activator of Hsp90 ATPase AHSA1-like N-terminal" evidence="3">
    <location>
        <begin position="13"/>
        <end position="146"/>
    </location>
</feature>
<dbReference type="Pfam" id="PF09229">
    <property type="entry name" value="Aha1_N"/>
    <property type="match status" value="1"/>
</dbReference>
<accession>A0A0W0EII8</accession>
<dbReference type="VEuPathDB" id="FungiDB:B1J91_E04906g"/>
<dbReference type="SMR" id="A0A0W0EII8"/>
<dbReference type="GO" id="GO:0005634">
    <property type="term" value="C:nucleus"/>
    <property type="evidence" value="ECO:0007669"/>
    <property type="project" value="EnsemblFungi"/>
</dbReference>
<dbReference type="OrthoDB" id="567237at2759"/>
<dbReference type="SUPFAM" id="SSF103111">
    <property type="entry name" value="Activator of Hsp90 ATPase, Aha1"/>
    <property type="match status" value="1"/>
</dbReference>
<evidence type="ECO:0000256" key="2">
    <source>
        <dbReference type="SAM" id="MobiDB-lite"/>
    </source>
</evidence>
<dbReference type="InterPro" id="IPR015310">
    <property type="entry name" value="AHSA1-like_N"/>
</dbReference>
<dbReference type="PANTHER" id="PTHR13009:SF22">
    <property type="entry name" value="LD43819P"/>
    <property type="match status" value="1"/>
</dbReference>
<dbReference type="Gene3D" id="3.30.530.20">
    <property type="match status" value="1"/>
</dbReference>
<evidence type="ECO:0000313" key="4">
    <source>
        <dbReference type="EMBL" id="KTA97823.1"/>
    </source>
</evidence>
<organism evidence="4 5">
    <name type="scientific">Candida glabrata</name>
    <name type="common">Yeast</name>
    <name type="synonym">Torulopsis glabrata</name>
    <dbReference type="NCBI Taxonomy" id="5478"/>
    <lineage>
        <taxon>Eukaryota</taxon>
        <taxon>Fungi</taxon>
        <taxon>Dikarya</taxon>
        <taxon>Ascomycota</taxon>
        <taxon>Saccharomycotina</taxon>
        <taxon>Saccharomycetes</taxon>
        <taxon>Saccharomycetales</taxon>
        <taxon>Saccharomycetaceae</taxon>
        <taxon>Nakaseomyces</taxon>
    </lineage>
</organism>
<proteinExistence type="inferred from homology"/>
<dbReference type="GO" id="GO:0006457">
    <property type="term" value="P:protein folding"/>
    <property type="evidence" value="ECO:0007669"/>
    <property type="project" value="EnsemblFungi"/>
</dbReference>
<reference evidence="4 5" key="1">
    <citation type="submission" date="2015-10" db="EMBL/GenBank/DDBJ databases">
        <title>Draft genomes sequences of Candida glabrata isolates 1A, 1B, 2A, 2B, 3A and 3B.</title>
        <authorList>
            <person name="Haavelsrud O.E."/>
            <person name="Gaustad P."/>
        </authorList>
    </citation>
    <scope>NUCLEOTIDE SEQUENCE [LARGE SCALE GENOMIC DNA]</scope>
    <source>
        <strain evidence="4">910700640</strain>
    </source>
</reference>
<dbReference type="PANTHER" id="PTHR13009">
    <property type="entry name" value="HEAT SHOCK PROTEIN 90 HSP90 CO-CHAPERONE AHA-1"/>
    <property type="match status" value="1"/>
</dbReference>
<comment type="similarity">
    <text evidence="1">Belongs to the AHA1 family.</text>
</comment>
<name>A0A0W0EII8_CANGB</name>
<dbReference type="SUPFAM" id="SSF55961">
    <property type="entry name" value="Bet v1-like"/>
    <property type="match status" value="1"/>
</dbReference>
<evidence type="ECO:0000259" key="3">
    <source>
        <dbReference type="SMART" id="SM01000"/>
    </source>
</evidence>